<protein>
    <submittedName>
        <fullName evidence="2">MBL fold metallo-hydrolase</fullName>
    </submittedName>
</protein>
<accession>A0A9D1LRK0</accession>
<dbReference type="SUPFAM" id="SSF56281">
    <property type="entry name" value="Metallo-hydrolase/oxidoreductase"/>
    <property type="match status" value="1"/>
</dbReference>
<proteinExistence type="predicted"/>
<comment type="caution">
    <text evidence="2">The sequence shown here is derived from an EMBL/GenBank/DDBJ whole genome shotgun (WGS) entry which is preliminary data.</text>
</comment>
<dbReference type="Gene3D" id="3.60.15.10">
    <property type="entry name" value="Ribonuclease Z/Hydroxyacylglutathione hydrolase-like"/>
    <property type="match status" value="1"/>
</dbReference>
<dbReference type="Proteomes" id="UP000824123">
    <property type="component" value="Unassembled WGS sequence"/>
</dbReference>
<organism evidence="2 3">
    <name type="scientific">Candidatus Fimadaptatus faecigallinarum</name>
    <dbReference type="NCBI Taxonomy" id="2840814"/>
    <lineage>
        <taxon>Bacteria</taxon>
        <taxon>Bacillati</taxon>
        <taxon>Bacillota</taxon>
        <taxon>Clostridia</taxon>
        <taxon>Eubacteriales</taxon>
        <taxon>Candidatus Fimadaptatus</taxon>
    </lineage>
</organism>
<reference evidence="2" key="1">
    <citation type="submission" date="2020-10" db="EMBL/GenBank/DDBJ databases">
        <authorList>
            <person name="Gilroy R."/>
        </authorList>
    </citation>
    <scope>NUCLEOTIDE SEQUENCE</scope>
    <source>
        <strain evidence="2">ChiSxjej2B14-8506</strain>
    </source>
</reference>
<dbReference type="InterPro" id="IPR036866">
    <property type="entry name" value="RibonucZ/Hydroxyglut_hydro"/>
</dbReference>
<dbReference type="InterPro" id="IPR002912">
    <property type="entry name" value="ACT_dom"/>
</dbReference>
<dbReference type="SUPFAM" id="SSF55021">
    <property type="entry name" value="ACT-like"/>
    <property type="match status" value="1"/>
</dbReference>
<feature type="domain" description="ACT" evidence="1">
    <location>
        <begin position="79"/>
        <end position="155"/>
    </location>
</feature>
<dbReference type="SMART" id="SM00849">
    <property type="entry name" value="Lactamase_B"/>
    <property type="match status" value="1"/>
</dbReference>
<name>A0A9D1LRK0_9FIRM</name>
<dbReference type="CDD" id="cd02116">
    <property type="entry name" value="ACT"/>
    <property type="match status" value="2"/>
</dbReference>
<evidence type="ECO:0000313" key="3">
    <source>
        <dbReference type="Proteomes" id="UP000824123"/>
    </source>
</evidence>
<dbReference type="InterPro" id="IPR045865">
    <property type="entry name" value="ACT-like_dom_sf"/>
</dbReference>
<dbReference type="PROSITE" id="PS51671">
    <property type="entry name" value="ACT"/>
    <property type="match status" value="1"/>
</dbReference>
<dbReference type="EMBL" id="DVNK01000035">
    <property type="protein sequence ID" value="HIU46650.1"/>
    <property type="molecule type" value="Genomic_DNA"/>
</dbReference>
<reference evidence="2" key="2">
    <citation type="journal article" date="2021" name="PeerJ">
        <title>Extensive microbial diversity within the chicken gut microbiome revealed by metagenomics and culture.</title>
        <authorList>
            <person name="Gilroy R."/>
            <person name="Ravi A."/>
            <person name="Getino M."/>
            <person name="Pursley I."/>
            <person name="Horton D.L."/>
            <person name="Alikhan N.F."/>
            <person name="Baker D."/>
            <person name="Gharbi K."/>
            <person name="Hall N."/>
            <person name="Watson M."/>
            <person name="Adriaenssens E.M."/>
            <person name="Foster-Nyarko E."/>
            <person name="Jarju S."/>
            <person name="Secka A."/>
            <person name="Antonio M."/>
            <person name="Oren A."/>
            <person name="Chaudhuri R.R."/>
            <person name="La Ragione R."/>
            <person name="Hildebrand F."/>
            <person name="Pallen M.J."/>
        </authorList>
    </citation>
    <scope>NUCLEOTIDE SEQUENCE</scope>
    <source>
        <strain evidence="2">ChiSxjej2B14-8506</strain>
    </source>
</reference>
<sequence length="479" mass="53162">MKKTYVTTMPDNVGAFLRASRRIAALGINITRVSYDKAVDLHTLFIELDADEDKLRIADAQLAELGYVNSPATRRGIVLLEFKLRDEPGSVTTVLELIARYNLNISYISSHEDGSGYQRFRMGLLTDADTPLDEFVHQANALCPTHILDLSQFGRNYDNSVFYASFVGGLARCMGLGPDSTSELMINVNRAMQTLDERNLAPQTTFDCISHFAELLARGRGEGFKPRITRYDVAPETTITLIEPPCGSNTAVISSRGKYLCVDTGYACYRDEMLALLRKLIPGFDSLEKVALITHADVDHCGLLPLFDQVLMSARSHESLLLEYQRRNAYREQNALHAPYIRICKVLTGYAPSTPERLKAFCGAERIQSPLEPAGRFEFGELNFDVFEGAGGHLLGEIVLIDYAHGIAFAGDIYVNMKGMTPEQAEYNRYAPILMTSVDTDKALAAAERAALMRRLGAGEWLIFGGHGQAQRYCVTGER</sequence>
<dbReference type="Pfam" id="PF00753">
    <property type="entry name" value="Lactamase_B"/>
    <property type="match status" value="1"/>
</dbReference>
<evidence type="ECO:0000259" key="1">
    <source>
        <dbReference type="PROSITE" id="PS51671"/>
    </source>
</evidence>
<dbReference type="InterPro" id="IPR001279">
    <property type="entry name" value="Metallo-B-lactamas"/>
</dbReference>
<gene>
    <name evidence="2" type="ORF">IAC59_05280</name>
</gene>
<dbReference type="AlphaFoldDB" id="A0A9D1LRK0"/>
<evidence type="ECO:0000313" key="2">
    <source>
        <dbReference type="EMBL" id="HIU46650.1"/>
    </source>
</evidence>